<dbReference type="PROSITE" id="PS51203">
    <property type="entry name" value="CS"/>
    <property type="match status" value="1"/>
</dbReference>
<dbReference type="Proteomes" id="UP001249851">
    <property type="component" value="Unassembled WGS sequence"/>
</dbReference>
<dbReference type="GO" id="GO:0008270">
    <property type="term" value="F:zinc ion binding"/>
    <property type="evidence" value="ECO:0007669"/>
    <property type="project" value="UniProtKB-KW"/>
</dbReference>
<keyword evidence="11" id="KW-0378">Hydrolase</keyword>
<dbReference type="InterPro" id="IPR002893">
    <property type="entry name" value="Znf_MYND"/>
</dbReference>
<feature type="compositionally biased region" description="Polar residues" evidence="7">
    <location>
        <begin position="206"/>
        <end position="222"/>
    </location>
</feature>
<evidence type="ECO:0000256" key="1">
    <source>
        <dbReference type="ARBA" id="ARBA00000707"/>
    </source>
</evidence>
<feature type="region of interest" description="Disordered" evidence="7">
    <location>
        <begin position="294"/>
        <end position="337"/>
    </location>
</feature>
<dbReference type="SUPFAM" id="SSF49764">
    <property type="entry name" value="HSP20-like chaperones"/>
    <property type="match status" value="1"/>
</dbReference>
<dbReference type="Pfam" id="PF00443">
    <property type="entry name" value="UCH"/>
    <property type="match status" value="2"/>
</dbReference>
<proteinExistence type="predicted"/>
<feature type="compositionally biased region" description="Basic and acidic residues" evidence="7">
    <location>
        <begin position="307"/>
        <end position="316"/>
    </location>
</feature>
<reference evidence="11" key="1">
    <citation type="journal article" date="2023" name="G3 (Bethesda)">
        <title>Whole genome assembly and annotation of the endangered Caribbean coral Acropora cervicornis.</title>
        <authorList>
            <person name="Selwyn J.D."/>
            <person name="Vollmer S.V."/>
        </authorList>
    </citation>
    <scope>NUCLEOTIDE SEQUENCE</scope>
    <source>
        <strain evidence="11">K2</strain>
    </source>
</reference>
<dbReference type="PROSITE" id="PS50235">
    <property type="entry name" value="USP_3"/>
    <property type="match status" value="1"/>
</dbReference>
<dbReference type="Gene3D" id="2.60.40.790">
    <property type="match status" value="1"/>
</dbReference>
<feature type="region of interest" description="Disordered" evidence="7">
    <location>
        <begin position="753"/>
        <end position="774"/>
    </location>
</feature>
<dbReference type="InterPro" id="IPR038765">
    <property type="entry name" value="Papain-like_cys_pep_sf"/>
</dbReference>
<accession>A0AAD9V6R0</accession>
<protein>
    <recommendedName>
        <fullName evidence="2">ubiquitinyl hydrolase 1</fullName>
        <ecNumber evidence="2">3.4.19.12</ecNumber>
    </recommendedName>
</protein>
<feature type="compositionally biased region" description="Polar residues" evidence="7">
    <location>
        <begin position="241"/>
        <end position="259"/>
    </location>
</feature>
<dbReference type="Gene3D" id="3.90.70.10">
    <property type="entry name" value="Cysteine proteinases"/>
    <property type="match status" value="2"/>
</dbReference>
<feature type="compositionally biased region" description="Basic and acidic residues" evidence="7">
    <location>
        <begin position="753"/>
        <end position="769"/>
    </location>
</feature>
<evidence type="ECO:0000313" key="12">
    <source>
        <dbReference type="Proteomes" id="UP001249851"/>
    </source>
</evidence>
<feature type="region of interest" description="Disordered" evidence="7">
    <location>
        <begin position="237"/>
        <end position="264"/>
    </location>
</feature>
<evidence type="ECO:0000256" key="5">
    <source>
        <dbReference type="ARBA" id="ARBA00022833"/>
    </source>
</evidence>
<dbReference type="Gene3D" id="6.10.140.2220">
    <property type="match status" value="1"/>
</dbReference>
<dbReference type="GO" id="GO:0016579">
    <property type="term" value="P:protein deubiquitination"/>
    <property type="evidence" value="ECO:0007669"/>
    <property type="project" value="InterPro"/>
</dbReference>
<dbReference type="InterPro" id="IPR018200">
    <property type="entry name" value="USP_CS"/>
</dbReference>
<dbReference type="PROSITE" id="PS50865">
    <property type="entry name" value="ZF_MYND_2"/>
    <property type="match status" value="1"/>
</dbReference>
<feature type="domain" description="USP" evidence="8">
    <location>
        <begin position="457"/>
        <end position="1138"/>
    </location>
</feature>
<evidence type="ECO:0000256" key="3">
    <source>
        <dbReference type="ARBA" id="ARBA00022723"/>
    </source>
</evidence>
<dbReference type="InterPro" id="IPR001394">
    <property type="entry name" value="Peptidase_C19_UCH"/>
</dbReference>
<dbReference type="Pfam" id="PF01753">
    <property type="entry name" value="zf-MYND"/>
    <property type="match status" value="1"/>
</dbReference>
<dbReference type="PANTHER" id="PTHR21646">
    <property type="entry name" value="UBIQUITIN CARBOXYL-TERMINAL HYDROLASE"/>
    <property type="match status" value="1"/>
</dbReference>
<evidence type="ECO:0000256" key="6">
    <source>
        <dbReference type="PROSITE-ProRule" id="PRU00134"/>
    </source>
</evidence>
<dbReference type="PROSITE" id="PS00973">
    <property type="entry name" value="USP_2"/>
    <property type="match status" value="1"/>
</dbReference>
<name>A0AAD9V6R0_ACRCE</name>
<feature type="compositionally biased region" description="Low complexity" evidence="7">
    <location>
        <begin position="390"/>
        <end position="404"/>
    </location>
</feature>
<keyword evidence="3" id="KW-0479">Metal-binding</keyword>
<dbReference type="EMBL" id="JARQWQ010000026">
    <property type="protein sequence ID" value="KAK2563239.1"/>
    <property type="molecule type" value="Genomic_DNA"/>
</dbReference>
<keyword evidence="4 6" id="KW-0863">Zinc-finger</keyword>
<gene>
    <name evidence="11" type="ORF">P5673_013598</name>
</gene>
<dbReference type="SUPFAM" id="SSF54001">
    <property type="entry name" value="Cysteine proteinases"/>
    <property type="match status" value="1"/>
</dbReference>
<dbReference type="InterPro" id="IPR028889">
    <property type="entry name" value="USP"/>
</dbReference>
<dbReference type="InterPro" id="IPR007052">
    <property type="entry name" value="CS_dom"/>
</dbReference>
<dbReference type="CDD" id="cd06466">
    <property type="entry name" value="p23_CS_SGT1_like"/>
    <property type="match status" value="1"/>
</dbReference>
<reference evidence="11" key="2">
    <citation type="journal article" date="2023" name="Science">
        <title>Genomic signatures of disease resistance in endangered staghorn corals.</title>
        <authorList>
            <person name="Vollmer S.V."/>
            <person name="Selwyn J.D."/>
            <person name="Despard B.A."/>
            <person name="Roesel C.L."/>
        </authorList>
    </citation>
    <scope>NUCLEOTIDE SEQUENCE</scope>
    <source>
        <strain evidence="11">K2</strain>
    </source>
</reference>
<dbReference type="AlphaFoldDB" id="A0AAD9V6R0"/>
<sequence>MAIKCLHSDHSSSDHQQKCQKIQDEQVQGSAAFEGKVAQKETFDLMHLKNDWYHKGSQGEIVVHLYIKDLNRQKLDILLYEDELQVKFCTGNKEFLKMHPGTSASTLFSWTIKLREVVDLKACRFRISKAFLEISLKRKTPGRWSGLEKPNFPVKKENTDWVSKDRPFRHLCSEAAAVGTVLASEEELCNGVHEKLEKDSEEVESTCDQNTGKKSNNYSVKSENGGEEALLLIPEEKVFPNGTSRPVQTSDSSLSSEPTNADHSEINLTRTDEQIGEPEMCDLELTRNSRSDLRASETGGATNGFFKEGDTAMREPEENDCVRVSSSQEVTATSTAESLTMSFSSLSTTVQPSTSTSTLSSVPSFDLNNAPAAKVEGAIPLPPPIPPLPSHSSSGQNCSNSGSHAKTGVMGGSQSDSSHLPFGEAIRAAASKNLVEPQAEGFNDVEISPECDEAGLTGLENLGNTCYLNSIIQCLANTRQLRDFFLGNEYKDDINTENPLGAGGKLAITFAKLMRDLWSGRDRSLSPYSLKAIVGEKVCPFKGYMQQDAQEFMAFLLDGLHEDLNRIKDKPYVEEVEGAGKPDAEVANEAWRRYKSRNDSVIVDLFQGQLKSKLTCPVCNKISIKYDPFMNLSVPLPKEYKFIPVTIFFKDCKRVPLKIVAKVTQEATVDQLTAAVQRVTAILPENMRVYEIFSGKFHRMFSPGRSLSPVLSTDTIVVYEVLSEEEAGEEVFEVPIIQLSDILVKGKRDLENQNGKDNKITNHQEHEARGQPGLGFRPQPCRRKTFFFPPVVHNDVRSMWSSLGCSGGRVMVPCAGPSHCASCHKTPVTEEALRRCTQCWGTGYCNSKCQKEHWSSHRRHCKRVPQPIGMPFLASVPASTATFSHLQIIAEEYSKYSVDVRLGTSSDQESPRKGEVLSTVDGISPSLESPPRKDSSDSDSTQSANNSKESYPKFFIKPVTAYGDAITGEEGRRLSDEGAKPLDLAGKYFAIDWRNHPRQPELVDVEEKYLECEEHSSVNSESQSVSYSCLLEDCLELFTEPETLSENDAWGLDMSPFTLGKDDKEGSLYDLYAVANHSGTVNFGHYTAFGRLAETDQPIDGMRRSGLGWRYFDDRSVTETCEERVVSKYAYVLFYKRRHTVHDSIQTETEVAYLERQMPKEIGGSGKTSFEDVDENELD</sequence>
<keyword evidence="12" id="KW-1185">Reference proteome</keyword>
<feature type="domain" description="CS" evidence="10">
    <location>
        <begin position="45"/>
        <end position="148"/>
    </location>
</feature>
<organism evidence="11 12">
    <name type="scientific">Acropora cervicornis</name>
    <name type="common">Staghorn coral</name>
    <dbReference type="NCBI Taxonomy" id="6130"/>
    <lineage>
        <taxon>Eukaryota</taxon>
        <taxon>Metazoa</taxon>
        <taxon>Cnidaria</taxon>
        <taxon>Anthozoa</taxon>
        <taxon>Hexacorallia</taxon>
        <taxon>Scleractinia</taxon>
        <taxon>Astrocoeniina</taxon>
        <taxon>Acroporidae</taxon>
        <taxon>Acropora</taxon>
    </lineage>
</organism>
<comment type="catalytic activity">
    <reaction evidence="1">
        <text>Thiol-dependent hydrolysis of ester, thioester, amide, peptide and isopeptide bonds formed by the C-terminal Gly of ubiquitin (a 76-residue protein attached to proteins as an intracellular targeting signal).</text>
        <dbReference type="EC" id="3.4.19.12"/>
    </reaction>
</comment>
<feature type="domain" description="MYND-type" evidence="9">
    <location>
        <begin position="820"/>
        <end position="861"/>
    </location>
</feature>
<dbReference type="GO" id="GO:0004843">
    <property type="term" value="F:cysteine-type deubiquitinase activity"/>
    <property type="evidence" value="ECO:0007669"/>
    <property type="project" value="UniProtKB-EC"/>
</dbReference>
<evidence type="ECO:0000256" key="4">
    <source>
        <dbReference type="ARBA" id="ARBA00022771"/>
    </source>
</evidence>
<keyword evidence="5" id="KW-0862">Zinc</keyword>
<evidence type="ECO:0000259" key="8">
    <source>
        <dbReference type="PROSITE" id="PS50235"/>
    </source>
</evidence>
<evidence type="ECO:0000259" key="9">
    <source>
        <dbReference type="PROSITE" id="PS50865"/>
    </source>
</evidence>
<evidence type="ECO:0000259" key="10">
    <source>
        <dbReference type="PROSITE" id="PS51203"/>
    </source>
</evidence>
<feature type="region of interest" description="Disordered" evidence="7">
    <location>
        <begin position="903"/>
        <end position="948"/>
    </location>
</feature>
<dbReference type="InterPro" id="IPR050185">
    <property type="entry name" value="Ub_carboxyl-term_hydrolase"/>
</dbReference>
<dbReference type="SUPFAM" id="SSF144232">
    <property type="entry name" value="HIT/MYND zinc finger-like"/>
    <property type="match status" value="1"/>
</dbReference>
<dbReference type="EC" id="3.4.19.12" evidence="2"/>
<comment type="caution">
    <text evidence="11">The sequence shown here is derived from an EMBL/GenBank/DDBJ whole genome shotgun (WGS) entry which is preliminary data.</text>
</comment>
<dbReference type="PROSITE" id="PS00972">
    <property type="entry name" value="USP_1"/>
    <property type="match status" value="1"/>
</dbReference>
<dbReference type="PANTHER" id="PTHR21646:SF74">
    <property type="entry name" value="UBIQUITIN CARBOXYL-TERMINAL HYDROLASE 19"/>
    <property type="match status" value="1"/>
</dbReference>
<feature type="region of interest" description="Disordered" evidence="7">
    <location>
        <begin position="199"/>
        <end position="223"/>
    </location>
</feature>
<feature type="region of interest" description="Disordered" evidence="7">
    <location>
        <begin position="375"/>
        <end position="420"/>
    </location>
</feature>
<evidence type="ECO:0000313" key="11">
    <source>
        <dbReference type="EMBL" id="KAK2563239.1"/>
    </source>
</evidence>
<evidence type="ECO:0000256" key="2">
    <source>
        <dbReference type="ARBA" id="ARBA00012759"/>
    </source>
</evidence>
<dbReference type="InterPro" id="IPR008978">
    <property type="entry name" value="HSP20-like_chaperone"/>
</dbReference>
<feature type="compositionally biased region" description="Pro residues" evidence="7">
    <location>
        <begin position="380"/>
        <end position="389"/>
    </location>
</feature>
<feature type="compositionally biased region" description="Polar residues" evidence="7">
    <location>
        <begin position="324"/>
        <end position="337"/>
    </location>
</feature>
<evidence type="ECO:0000256" key="7">
    <source>
        <dbReference type="SAM" id="MobiDB-lite"/>
    </source>
</evidence>